<evidence type="ECO:0000259" key="4">
    <source>
        <dbReference type="PROSITE" id="PS50043"/>
    </source>
</evidence>
<feature type="region of interest" description="Disordered" evidence="3">
    <location>
        <begin position="942"/>
        <end position="966"/>
    </location>
</feature>
<dbReference type="PROSITE" id="PS00622">
    <property type="entry name" value="HTH_LUXR_1"/>
    <property type="match status" value="1"/>
</dbReference>
<dbReference type="InterPro" id="IPR011990">
    <property type="entry name" value="TPR-like_helical_dom_sf"/>
</dbReference>
<comment type="caution">
    <text evidence="5">The sequence shown here is derived from an EMBL/GenBank/DDBJ whole genome shotgun (WGS) entry which is preliminary data.</text>
</comment>
<dbReference type="EMBL" id="JXSX01000001">
    <property type="protein sequence ID" value="KIR66317.1"/>
    <property type="molecule type" value="Genomic_DNA"/>
</dbReference>
<evidence type="ECO:0000256" key="3">
    <source>
        <dbReference type="SAM" id="MobiDB-lite"/>
    </source>
</evidence>
<evidence type="ECO:0000313" key="6">
    <source>
        <dbReference type="Proteomes" id="UP000032254"/>
    </source>
</evidence>
<keyword evidence="6" id="KW-1185">Reference proteome</keyword>
<feature type="domain" description="HTH luxR-type" evidence="4">
    <location>
        <begin position="874"/>
        <end position="939"/>
    </location>
</feature>
<dbReference type="PANTHER" id="PTHR16305:SF35">
    <property type="entry name" value="TRANSCRIPTIONAL ACTIVATOR DOMAIN"/>
    <property type="match status" value="1"/>
</dbReference>
<keyword evidence="1" id="KW-0547">Nucleotide-binding</keyword>
<dbReference type="SUPFAM" id="SSF46894">
    <property type="entry name" value="C-terminal effector domain of the bipartite response regulators"/>
    <property type="match status" value="1"/>
</dbReference>
<evidence type="ECO:0000313" key="5">
    <source>
        <dbReference type="EMBL" id="KIR66317.1"/>
    </source>
</evidence>
<organism evidence="5 6">
    <name type="scientific">Micromonospora haikouensis</name>
    <dbReference type="NCBI Taxonomy" id="686309"/>
    <lineage>
        <taxon>Bacteria</taxon>
        <taxon>Bacillati</taxon>
        <taxon>Actinomycetota</taxon>
        <taxon>Actinomycetes</taxon>
        <taxon>Micromonosporales</taxon>
        <taxon>Micromonosporaceae</taxon>
        <taxon>Micromonospora</taxon>
    </lineage>
</organism>
<sequence>MPFIDNTAATPRRRELDQLRTVFDLAGSGTAWAFVRGDPGTGKTWLLNAVAEEAAGEGFLVLRGRGSEYERHVPFSLLVHALDDYLDGLGGDLLAGLGDNRVADLARVFPSLSGRDQTCPQAAQDNNYRAHRAMRALVERLAEPSGLVLVLDDLQWADRESVAFLAHLLERQPKGRLLLLAAWRSGPCEGPLVGLCLCTEQPGVAVELEPLPDREAETFLTAVRGPRRRAELLRLCGGNPFYLRALAEQGGGRPVDRLPDRIVTVLRWELGRLSEPARHLLTSAAIVGETFHLELVRAVNGTTDEQTLLAADELVSSGLIRETDVPREFAFRQPIVRHGVYLLASPGRRVSGHRRAAEALRGAPARRRAVHLAAFATPPDPEAAATLTEAARETVDVDPARAAEWFRTARALERDPVARHEALLGQGDAAAAAGLLQQARAAYDRAWSHEPDRRSDGRLELARRLAMVEFLTGHHTRTRERVRALRAEADSADAEAVALLSALGACAAAQAGDSAELRRLAGESLRHARTPPARALANGLVGLGQLQQHAMNQALAARVAARRELTLVCDRELPTHPEALLVPALLELLMGDYAEAIVLVDRLLSHRRPAPAVWWRAPALWIAARARLALGEPAEAAELVEAAVELAEDGQARAVLPWALLTAAEIRTLADDDDGAVRLALEAVAATGDDDTSRAVAEQWATIVRIDVGDVVADLETVVALRRVAPVDPVSDGAWRCCAAAAALGENRFDEADEQARAAEDVARATGLPMATVHARRARAMVHLARREAAAAAECARAAARSAAAAGARVEAARDMLTEAAALALGGNRAGAATVLRVALDEFRDCGAVRYEREAARELRRLGRRTPLGPVPTVADQRLPLSDREWQIAELVAAGRTNRQIAAALLLSAKTVETHLTRIFGKLGITSRALLARAVERERIRRPATRAAGRPDAWSAPRTPARRRAG</sequence>
<dbReference type="InterPro" id="IPR016032">
    <property type="entry name" value="Sig_transdc_resp-reg_C-effctor"/>
</dbReference>
<dbReference type="GO" id="GO:0003677">
    <property type="term" value="F:DNA binding"/>
    <property type="evidence" value="ECO:0007669"/>
    <property type="project" value="InterPro"/>
</dbReference>
<dbReference type="AlphaFoldDB" id="A0A0D0V610"/>
<dbReference type="InterPro" id="IPR027417">
    <property type="entry name" value="P-loop_NTPase"/>
</dbReference>
<dbReference type="GO" id="GO:0005737">
    <property type="term" value="C:cytoplasm"/>
    <property type="evidence" value="ECO:0007669"/>
    <property type="project" value="TreeGrafter"/>
</dbReference>
<dbReference type="Pfam" id="PF00196">
    <property type="entry name" value="GerE"/>
    <property type="match status" value="1"/>
</dbReference>
<dbReference type="Proteomes" id="UP000032254">
    <property type="component" value="Unassembled WGS sequence"/>
</dbReference>
<dbReference type="InterPro" id="IPR036388">
    <property type="entry name" value="WH-like_DNA-bd_sf"/>
</dbReference>
<dbReference type="Gene3D" id="3.40.50.300">
    <property type="entry name" value="P-loop containing nucleotide triphosphate hydrolases"/>
    <property type="match status" value="1"/>
</dbReference>
<dbReference type="PATRIC" id="fig|47853.6.peg.3027"/>
<dbReference type="GO" id="GO:0005524">
    <property type="term" value="F:ATP binding"/>
    <property type="evidence" value="ECO:0007669"/>
    <property type="project" value="UniProtKB-KW"/>
</dbReference>
<dbReference type="OrthoDB" id="3543649at2"/>
<dbReference type="PANTHER" id="PTHR16305">
    <property type="entry name" value="TESTICULAR SOLUBLE ADENYLYL CYCLASE"/>
    <property type="match status" value="1"/>
</dbReference>
<dbReference type="RefSeq" id="WP_043963207.1">
    <property type="nucleotide sequence ID" value="NZ_JXSX01000001.1"/>
</dbReference>
<dbReference type="Gene3D" id="1.10.10.10">
    <property type="entry name" value="Winged helix-like DNA-binding domain superfamily/Winged helix DNA-binding domain"/>
    <property type="match status" value="1"/>
</dbReference>
<dbReference type="SMART" id="SM00421">
    <property type="entry name" value="HTH_LUXR"/>
    <property type="match status" value="1"/>
</dbReference>
<name>A0A0D0V610_9ACTN</name>
<dbReference type="PROSITE" id="PS50043">
    <property type="entry name" value="HTH_LUXR_2"/>
    <property type="match status" value="1"/>
</dbReference>
<dbReference type="InterPro" id="IPR041664">
    <property type="entry name" value="AAA_16"/>
</dbReference>
<dbReference type="Pfam" id="PF13191">
    <property type="entry name" value="AAA_16"/>
    <property type="match status" value="1"/>
</dbReference>
<dbReference type="GO" id="GO:0004016">
    <property type="term" value="F:adenylate cyclase activity"/>
    <property type="evidence" value="ECO:0007669"/>
    <property type="project" value="TreeGrafter"/>
</dbReference>
<dbReference type="PRINTS" id="PR00038">
    <property type="entry name" value="HTHLUXR"/>
</dbReference>
<protein>
    <recommendedName>
        <fullName evidence="4">HTH luxR-type domain-containing protein</fullName>
    </recommendedName>
</protein>
<dbReference type="InterPro" id="IPR000792">
    <property type="entry name" value="Tscrpt_reg_LuxR_C"/>
</dbReference>
<accession>A0A0D0V610</accession>
<dbReference type="Gene3D" id="1.25.40.10">
    <property type="entry name" value="Tetratricopeptide repeat domain"/>
    <property type="match status" value="1"/>
</dbReference>
<keyword evidence="2" id="KW-0067">ATP-binding</keyword>
<dbReference type="SUPFAM" id="SSF48452">
    <property type="entry name" value="TPR-like"/>
    <property type="match status" value="1"/>
</dbReference>
<evidence type="ECO:0000256" key="2">
    <source>
        <dbReference type="ARBA" id="ARBA00022840"/>
    </source>
</evidence>
<dbReference type="GeneID" id="301305286"/>
<dbReference type="SUPFAM" id="SSF52540">
    <property type="entry name" value="P-loop containing nucleoside triphosphate hydrolases"/>
    <property type="match status" value="1"/>
</dbReference>
<dbReference type="GO" id="GO:0006355">
    <property type="term" value="P:regulation of DNA-templated transcription"/>
    <property type="evidence" value="ECO:0007669"/>
    <property type="project" value="InterPro"/>
</dbReference>
<gene>
    <name evidence="5" type="ORF">TK50_14340</name>
</gene>
<proteinExistence type="predicted"/>
<evidence type="ECO:0000256" key="1">
    <source>
        <dbReference type="ARBA" id="ARBA00022741"/>
    </source>
</evidence>
<reference evidence="5 6" key="1">
    <citation type="submission" date="2015-01" db="EMBL/GenBank/DDBJ databases">
        <title>Sequencing and annotation of Micromonospora carbonacea strain JXNU-1 genome.</title>
        <authorList>
            <person name="Long Z."/>
            <person name="Huang Y."/>
            <person name="Jiang Y."/>
        </authorList>
    </citation>
    <scope>NUCLEOTIDE SEQUENCE [LARGE SCALE GENOMIC DNA]</scope>
    <source>
        <strain evidence="5 6">JXNU-1</strain>
    </source>
</reference>
<dbReference type="CDD" id="cd06170">
    <property type="entry name" value="LuxR_C_like"/>
    <property type="match status" value="1"/>
</dbReference>